<dbReference type="PANTHER" id="PTHR12360">
    <property type="entry name" value="NUCLEAR TRANSCRIPTION FACTOR, X-BOX BINDING 1 NFX1"/>
    <property type="match status" value="1"/>
</dbReference>
<feature type="domain" description="RING-type" evidence="13">
    <location>
        <begin position="245"/>
        <end position="292"/>
    </location>
</feature>
<dbReference type="SMART" id="SM00393">
    <property type="entry name" value="R3H"/>
    <property type="match status" value="1"/>
</dbReference>
<keyword evidence="8" id="KW-0804">Transcription</keyword>
<dbReference type="PROSITE" id="PS50016">
    <property type="entry name" value="ZF_PHD_2"/>
    <property type="match status" value="1"/>
</dbReference>
<evidence type="ECO:0000256" key="6">
    <source>
        <dbReference type="ARBA" id="ARBA00022833"/>
    </source>
</evidence>
<keyword evidence="5 10" id="KW-0863">Zinc-finger</keyword>
<feature type="compositionally biased region" description="Polar residues" evidence="11">
    <location>
        <begin position="1"/>
        <end position="60"/>
    </location>
</feature>
<dbReference type="InterPro" id="IPR000967">
    <property type="entry name" value="Znf_NFX1"/>
</dbReference>
<dbReference type="InterPro" id="IPR001374">
    <property type="entry name" value="R3H_dom"/>
</dbReference>
<evidence type="ECO:0000313" key="16">
    <source>
        <dbReference type="Proteomes" id="UP001154078"/>
    </source>
</evidence>
<evidence type="ECO:0000256" key="8">
    <source>
        <dbReference type="ARBA" id="ARBA00023163"/>
    </source>
</evidence>
<feature type="compositionally biased region" description="Low complexity" evidence="11">
    <location>
        <begin position="130"/>
        <end position="164"/>
    </location>
</feature>
<protein>
    <recommendedName>
        <fullName evidence="17">Protein shuttle craft</fullName>
    </recommendedName>
</protein>
<dbReference type="Pfam" id="PF01424">
    <property type="entry name" value="R3H"/>
    <property type="match status" value="1"/>
</dbReference>
<comment type="similarity">
    <text evidence="2">Belongs to the NFX1 family.</text>
</comment>
<dbReference type="CDD" id="cd06008">
    <property type="entry name" value="NF-X1-zinc-finger"/>
    <property type="match status" value="6"/>
</dbReference>
<dbReference type="PROSITE" id="PS50089">
    <property type="entry name" value="ZF_RING_2"/>
    <property type="match status" value="1"/>
</dbReference>
<dbReference type="AlphaFoldDB" id="A0A9P0BAX8"/>
<sequence length="994" mass="112046">MSYSNYNFNSAENSAQGRGSRGQNHSVDVTNSNLEPTAQEFYPSTSNGAVRKTPQANSRRNNQRHGSGRIFSARSDHPNRIYDRNNDERQKALEDAKKFLQSTNQTPDNKPNEEVPEQSKNHQRNDGYSRRNNYSRNDNKFYNRSYDNNYYDNKGGYNKYGRNYYDNKGDNNRDDRYNPRGSNKTYDRRYENRYQGKNNFRQSKNGHYNDRQSREHMETKLNKKLDAASQRERLEQMIDRKMLECLVCCELIKNSDKTWSCVQCYHILHLSCVNEWAKSSKVENHWRCPACQNKYEALPKSYRCYCGKSADPRPEPGIVPHGCGDVCLRKGRTCQHSCTILCHPGPCPDCNVMVAKPCGCGKTEPLVKCSTDVEIICEAECAKPLECGLHRCASKCHSGPCAACGQHIRQECHCGKLGRKVACTALQGGATAFACDDVCLKLLPCGNHRCQRKCHEGACDACASDLSVASCPCGRTALEPRSSCLDPIPCCDKVCGKKLHCGQPSAPHHCKSLCHEGECPPCELTTMVRCRCGHMDKEMACRKLTTKADDARCEKKCTKKRQCGKHRCNQRCCIEYEHVCPLPCNHQLSCGQHRCERTCHSGRCLPCLETSFDELHCECGASVIYPPVPCGTKPPFCEKACSRRSACGHPMTHQCHVGPCPPCAVLVKRWCHGKHEQRATIPCHQNDFSCGLPCGKALPCKRHKCTVPCHPGACPLPCKRPCTAPRPSCGHACGKPCHEPPCPESVCRQLVPVTCQCGLQKTQRSCLDLADEYRNLEIAKIRDKMSDLAKDQPVDISDIVSNVRRPSILKILECNEECRVLERNRRLAIGLQIRNPDLSQKLTPRYSDFMKQWAKKDPLFCQRVHDKLSDLVQLAKQSKQKSRAHSFECMNRDKRHLIHEYCEHFGVESCAYDTEPNRNIVATAVRDKSWLPSVSLLEFVQRENGHRRVPGPMLNKSLLGKSESVSLRLPGRAQRAPSPPPAGGIDYFDNPNAL</sequence>
<feature type="compositionally biased region" description="Basic and acidic residues" evidence="11">
    <location>
        <begin position="207"/>
        <end position="219"/>
    </location>
</feature>
<dbReference type="CDD" id="cd02643">
    <property type="entry name" value="R3H_NF-X1"/>
    <property type="match status" value="1"/>
</dbReference>
<keyword evidence="16" id="KW-1185">Reference proteome</keyword>
<evidence type="ECO:0000256" key="1">
    <source>
        <dbReference type="ARBA" id="ARBA00004123"/>
    </source>
</evidence>
<name>A0A9P0BAX8_BRAAE</name>
<evidence type="ECO:0000256" key="9">
    <source>
        <dbReference type="ARBA" id="ARBA00023242"/>
    </source>
</evidence>
<evidence type="ECO:0000259" key="13">
    <source>
        <dbReference type="PROSITE" id="PS50089"/>
    </source>
</evidence>
<evidence type="ECO:0000256" key="10">
    <source>
        <dbReference type="PROSITE-ProRule" id="PRU00175"/>
    </source>
</evidence>
<keyword evidence="4" id="KW-0677">Repeat</keyword>
<dbReference type="GO" id="GO:0000981">
    <property type="term" value="F:DNA-binding transcription factor activity, RNA polymerase II-specific"/>
    <property type="evidence" value="ECO:0007669"/>
    <property type="project" value="TreeGrafter"/>
</dbReference>
<dbReference type="GO" id="GO:0000122">
    <property type="term" value="P:negative regulation of transcription by RNA polymerase II"/>
    <property type="evidence" value="ECO:0007669"/>
    <property type="project" value="TreeGrafter"/>
</dbReference>
<dbReference type="PROSITE" id="PS51061">
    <property type="entry name" value="R3H"/>
    <property type="match status" value="1"/>
</dbReference>
<evidence type="ECO:0000313" key="15">
    <source>
        <dbReference type="EMBL" id="CAH0558067.1"/>
    </source>
</evidence>
<proteinExistence type="inferred from homology"/>
<evidence type="ECO:0000259" key="12">
    <source>
        <dbReference type="PROSITE" id="PS50016"/>
    </source>
</evidence>
<feature type="domain" description="R3H" evidence="14">
    <location>
        <begin position="861"/>
        <end position="926"/>
    </location>
</feature>
<accession>A0A9P0BAX8</accession>
<feature type="region of interest" description="Disordered" evidence="11">
    <location>
        <begin position="1"/>
        <end position="83"/>
    </location>
</feature>
<evidence type="ECO:0000259" key="14">
    <source>
        <dbReference type="PROSITE" id="PS51061"/>
    </source>
</evidence>
<keyword evidence="7" id="KW-0805">Transcription regulation</keyword>
<dbReference type="Proteomes" id="UP001154078">
    <property type="component" value="Chromosome 5"/>
</dbReference>
<evidence type="ECO:0000256" key="11">
    <source>
        <dbReference type="SAM" id="MobiDB-lite"/>
    </source>
</evidence>
<dbReference type="PANTHER" id="PTHR12360:SF12">
    <property type="entry name" value="TRANSCRIPTIONAL REPRESSOR NF-X1"/>
    <property type="match status" value="1"/>
</dbReference>
<dbReference type="InterPro" id="IPR001841">
    <property type="entry name" value="Znf_RING"/>
</dbReference>
<keyword evidence="9" id="KW-0539">Nucleus</keyword>
<comment type="subcellular location">
    <subcellularLocation>
        <location evidence="1">Nucleus</location>
    </subcellularLocation>
</comment>
<evidence type="ECO:0000256" key="5">
    <source>
        <dbReference type="ARBA" id="ARBA00022771"/>
    </source>
</evidence>
<dbReference type="SUPFAM" id="SSF57850">
    <property type="entry name" value="RING/U-box"/>
    <property type="match status" value="1"/>
</dbReference>
<evidence type="ECO:0000256" key="4">
    <source>
        <dbReference type="ARBA" id="ARBA00022737"/>
    </source>
</evidence>
<evidence type="ECO:0000256" key="7">
    <source>
        <dbReference type="ARBA" id="ARBA00023015"/>
    </source>
</evidence>
<dbReference type="EMBL" id="OV121136">
    <property type="protein sequence ID" value="CAH0558067.1"/>
    <property type="molecule type" value="Genomic_DNA"/>
</dbReference>
<feature type="compositionally biased region" description="Basic and acidic residues" evidence="11">
    <location>
        <begin position="185"/>
        <end position="194"/>
    </location>
</feature>
<dbReference type="InterPro" id="IPR034078">
    <property type="entry name" value="NFX1_fam"/>
</dbReference>
<organism evidence="15 16">
    <name type="scientific">Brassicogethes aeneus</name>
    <name type="common">Rape pollen beetle</name>
    <name type="synonym">Meligethes aeneus</name>
    <dbReference type="NCBI Taxonomy" id="1431903"/>
    <lineage>
        <taxon>Eukaryota</taxon>
        <taxon>Metazoa</taxon>
        <taxon>Ecdysozoa</taxon>
        <taxon>Arthropoda</taxon>
        <taxon>Hexapoda</taxon>
        <taxon>Insecta</taxon>
        <taxon>Pterygota</taxon>
        <taxon>Neoptera</taxon>
        <taxon>Endopterygota</taxon>
        <taxon>Coleoptera</taxon>
        <taxon>Polyphaga</taxon>
        <taxon>Cucujiformia</taxon>
        <taxon>Nitidulidae</taxon>
        <taxon>Meligethinae</taxon>
        <taxon>Brassicogethes</taxon>
    </lineage>
</organism>
<feature type="compositionally biased region" description="Basic and acidic residues" evidence="11">
    <location>
        <begin position="74"/>
        <end position="83"/>
    </location>
</feature>
<dbReference type="GO" id="GO:0008270">
    <property type="term" value="F:zinc ion binding"/>
    <property type="evidence" value="ECO:0007669"/>
    <property type="project" value="UniProtKB-KW"/>
</dbReference>
<dbReference type="InterPro" id="IPR019787">
    <property type="entry name" value="Znf_PHD-finger"/>
</dbReference>
<dbReference type="OrthoDB" id="6512771at2759"/>
<feature type="region of interest" description="Disordered" evidence="11">
    <location>
        <begin position="100"/>
        <end position="219"/>
    </location>
</feature>
<dbReference type="InterPro" id="IPR034076">
    <property type="entry name" value="R3H_NF-X1"/>
</dbReference>
<gene>
    <name evidence="15" type="ORF">MELIAE_LOCUS8620</name>
</gene>
<dbReference type="SUPFAM" id="SSF82708">
    <property type="entry name" value="R3H domain"/>
    <property type="match status" value="1"/>
</dbReference>
<evidence type="ECO:0008006" key="17">
    <source>
        <dbReference type="Google" id="ProtNLM"/>
    </source>
</evidence>
<dbReference type="InterPro" id="IPR036867">
    <property type="entry name" value="R3H_dom_sf"/>
</dbReference>
<reference evidence="15" key="1">
    <citation type="submission" date="2021-12" db="EMBL/GenBank/DDBJ databases">
        <authorList>
            <person name="King R."/>
        </authorList>
    </citation>
    <scope>NUCLEOTIDE SEQUENCE</scope>
</reference>
<dbReference type="GO" id="GO:0005634">
    <property type="term" value="C:nucleus"/>
    <property type="evidence" value="ECO:0007669"/>
    <property type="project" value="UniProtKB-SubCell"/>
</dbReference>
<keyword evidence="3" id="KW-0479">Metal-binding</keyword>
<dbReference type="SMART" id="SM00438">
    <property type="entry name" value="ZnF_NFX"/>
    <property type="match status" value="9"/>
</dbReference>
<feature type="domain" description="PHD-type" evidence="12">
    <location>
        <begin position="242"/>
        <end position="294"/>
    </location>
</feature>
<feature type="compositionally biased region" description="Polar residues" evidence="11">
    <location>
        <begin position="100"/>
        <end position="109"/>
    </location>
</feature>
<dbReference type="Pfam" id="PF01422">
    <property type="entry name" value="zf-NF-X1"/>
    <property type="match status" value="9"/>
</dbReference>
<feature type="compositionally biased region" description="Basic and acidic residues" evidence="11">
    <location>
        <begin position="110"/>
        <end position="129"/>
    </location>
</feature>
<feature type="compositionally biased region" description="Polar residues" evidence="11">
    <location>
        <begin position="195"/>
        <end position="206"/>
    </location>
</feature>
<feature type="compositionally biased region" description="Basic and acidic residues" evidence="11">
    <location>
        <begin position="165"/>
        <end position="178"/>
    </location>
</feature>
<dbReference type="GO" id="GO:0000977">
    <property type="term" value="F:RNA polymerase II transcription regulatory region sequence-specific DNA binding"/>
    <property type="evidence" value="ECO:0007669"/>
    <property type="project" value="TreeGrafter"/>
</dbReference>
<keyword evidence="6" id="KW-0862">Zinc</keyword>
<evidence type="ECO:0000256" key="2">
    <source>
        <dbReference type="ARBA" id="ARBA00007269"/>
    </source>
</evidence>
<evidence type="ECO:0000256" key="3">
    <source>
        <dbReference type="ARBA" id="ARBA00022723"/>
    </source>
</evidence>
<dbReference type="Gene3D" id="3.30.1370.50">
    <property type="entry name" value="R3H-like domain"/>
    <property type="match status" value="1"/>
</dbReference>